<sequence length="103" mass="11708">MATPAKPVPDESDEPRREHRQRVLKGGAIITGISNSEVSCTLRNQHEGGAELKITVEARVPDRFLLYVPVDGIAYRCEVRWRRNERIGVRFTGTEPKPRLHYG</sequence>
<feature type="region of interest" description="Disordered" evidence="1">
    <location>
        <begin position="1"/>
        <end position="20"/>
    </location>
</feature>
<dbReference type="OrthoDB" id="7210926at2"/>
<reference evidence="3 4" key="1">
    <citation type="submission" date="2016-10" db="EMBL/GenBank/DDBJ databases">
        <authorList>
            <person name="de Groot N.N."/>
        </authorList>
    </citation>
    <scope>NUCLEOTIDE SEQUENCE [LARGE SCALE GENOMIC DNA]</scope>
    <source>
        <strain evidence="3 4">CGMCC 1.12097</strain>
    </source>
</reference>
<organism evidence="3 4">
    <name type="scientific">Mesorhizobium qingshengii</name>
    <dbReference type="NCBI Taxonomy" id="1165689"/>
    <lineage>
        <taxon>Bacteria</taxon>
        <taxon>Pseudomonadati</taxon>
        <taxon>Pseudomonadota</taxon>
        <taxon>Alphaproteobacteria</taxon>
        <taxon>Hyphomicrobiales</taxon>
        <taxon>Phyllobacteriaceae</taxon>
        <taxon>Mesorhizobium</taxon>
    </lineage>
</organism>
<gene>
    <name evidence="3" type="ORF">SAMN02927914_02739</name>
</gene>
<dbReference type="STRING" id="1165689.SAMN02927914_02739"/>
<feature type="domain" description="PilZ" evidence="2">
    <location>
        <begin position="16"/>
        <end position="96"/>
    </location>
</feature>
<protein>
    <submittedName>
        <fullName evidence="3">PilZ domain-containing protein</fullName>
    </submittedName>
</protein>
<dbReference type="InterPro" id="IPR009875">
    <property type="entry name" value="PilZ_domain"/>
</dbReference>
<accession>A0A1G5Y047</accession>
<dbReference type="SUPFAM" id="SSF141371">
    <property type="entry name" value="PilZ domain-like"/>
    <property type="match status" value="1"/>
</dbReference>
<dbReference type="Proteomes" id="UP000198588">
    <property type="component" value="Unassembled WGS sequence"/>
</dbReference>
<dbReference type="EMBL" id="FMXM01000007">
    <property type="protein sequence ID" value="SDA75444.1"/>
    <property type="molecule type" value="Genomic_DNA"/>
</dbReference>
<evidence type="ECO:0000313" key="3">
    <source>
        <dbReference type="EMBL" id="SDA75444.1"/>
    </source>
</evidence>
<dbReference type="GO" id="GO:0035438">
    <property type="term" value="F:cyclic-di-GMP binding"/>
    <property type="evidence" value="ECO:0007669"/>
    <property type="project" value="InterPro"/>
</dbReference>
<proteinExistence type="predicted"/>
<dbReference type="Pfam" id="PF07238">
    <property type="entry name" value="PilZ"/>
    <property type="match status" value="1"/>
</dbReference>
<name>A0A1G5Y047_9HYPH</name>
<dbReference type="AlphaFoldDB" id="A0A1G5Y047"/>
<evidence type="ECO:0000313" key="4">
    <source>
        <dbReference type="Proteomes" id="UP000198588"/>
    </source>
</evidence>
<evidence type="ECO:0000256" key="1">
    <source>
        <dbReference type="SAM" id="MobiDB-lite"/>
    </source>
</evidence>
<evidence type="ECO:0000259" key="2">
    <source>
        <dbReference type="Pfam" id="PF07238"/>
    </source>
</evidence>
<dbReference type="RefSeq" id="WP_091578360.1">
    <property type="nucleotide sequence ID" value="NZ_FMXM01000007.1"/>
</dbReference>